<proteinExistence type="predicted"/>
<dbReference type="Gene3D" id="1.10.510.10">
    <property type="entry name" value="Transferase(Phosphotransferase) domain 1"/>
    <property type="match status" value="1"/>
</dbReference>
<sequence>MNNQTYVSENAKNNKFKHHTIHMYTAKVSDFGASRLIPVDQTQITTLVQGTLGYVDPQYFQTSQLTEKSDVYSFGVVLVELLTGQMPVSFARPEAQRNLSSYFILAMQQDHLSQILEPGLANEGNREQLKAVADLAMRCLRFRGEKRPTMKGVVLELAGSRGIDKHCWNQVNYEEAVGLLDEPLDLYTAESSSRVNRHSDMPTRQYSNHNSTTFSLDFPR</sequence>
<gene>
    <name evidence="6" type="primary">LOC111312956</name>
</gene>
<dbReference type="GO" id="GO:0005886">
    <property type="term" value="C:plasma membrane"/>
    <property type="evidence" value="ECO:0007669"/>
    <property type="project" value="TreeGrafter"/>
</dbReference>
<keyword evidence="5" id="KW-1185">Reference proteome</keyword>
<evidence type="ECO:0000256" key="2">
    <source>
        <dbReference type="ARBA" id="ARBA00022840"/>
    </source>
</evidence>
<name>A0A6P6AX42_DURZI</name>
<dbReference type="GO" id="GO:0004674">
    <property type="term" value="F:protein serine/threonine kinase activity"/>
    <property type="evidence" value="ECO:0007669"/>
    <property type="project" value="TreeGrafter"/>
</dbReference>
<evidence type="ECO:0000256" key="1">
    <source>
        <dbReference type="ARBA" id="ARBA00022741"/>
    </source>
</evidence>
<accession>A0A6P6AX42</accession>
<dbReference type="RefSeq" id="XP_022769482.1">
    <property type="nucleotide sequence ID" value="XM_022913747.1"/>
</dbReference>
<dbReference type="SUPFAM" id="SSF56112">
    <property type="entry name" value="Protein kinase-like (PK-like)"/>
    <property type="match status" value="1"/>
</dbReference>
<dbReference type="AlphaFoldDB" id="A0A6P6AX42"/>
<evidence type="ECO:0000256" key="3">
    <source>
        <dbReference type="SAM" id="MobiDB-lite"/>
    </source>
</evidence>
<dbReference type="Proteomes" id="UP000515121">
    <property type="component" value="Unplaced"/>
</dbReference>
<dbReference type="PANTHER" id="PTHR27005:SF283">
    <property type="entry name" value="OS02G0633066 PROTEIN"/>
    <property type="match status" value="1"/>
</dbReference>
<organism evidence="5 6">
    <name type="scientific">Durio zibethinus</name>
    <name type="common">Durian</name>
    <dbReference type="NCBI Taxonomy" id="66656"/>
    <lineage>
        <taxon>Eukaryota</taxon>
        <taxon>Viridiplantae</taxon>
        <taxon>Streptophyta</taxon>
        <taxon>Embryophyta</taxon>
        <taxon>Tracheophyta</taxon>
        <taxon>Spermatophyta</taxon>
        <taxon>Magnoliopsida</taxon>
        <taxon>eudicotyledons</taxon>
        <taxon>Gunneridae</taxon>
        <taxon>Pentapetalae</taxon>
        <taxon>rosids</taxon>
        <taxon>malvids</taxon>
        <taxon>Malvales</taxon>
        <taxon>Malvaceae</taxon>
        <taxon>Helicteroideae</taxon>
        <taxon>Durio</taxon>
    </lineage>
</organism>
<feature type="compositionally biased region" description="Polar residues" evidence="3">
    <location>
        <begin position="202"/>
        <end position="220"/>
    </location>
</feature>
<dbReference type="InterPro" id="IPR011009">
    <property type="entry name" value="Kinase-like_dom_sf"/>
</dbReference>
<dbReference type="OrthoDB" id="4062651at2759"/>
<dbReference type="KEGG" id="dzi:111312956"/>
<feature type="domain" description="Protein kinase" evidence="4">
    <location>
        <begin position="1"/>
        <end position="169"/>
    </location>
</feature>
<protein>
    <submittedName>
        <fullName evidence="6">Wall-associated receptor kinase 5-like</fullName>
    </submittedName>
</protein>
<evidence type="ECO:0000313" key="5">
    <source>
        <dbReference type="Proteomes" id="UP000515121"/>
    </source>
</evidence>
<dbReference type="PANTHER" id="PTHR27005">
    <property type="entry name" value="WALL-ASSOCIATED RECEPTOR KINASE-LIKE 21"/>
    <property type="match status" value="1"/>
</dbReference>
<dbReference type="Pfam" id="PF00069">
    <property type="entry name" value="Pkinase"/>
    <property type="match status" value="1"/>
</dbReference>
<dbReference type="InterPro" id="IPR000719">
    <property type="entry name" value="Prot_kinase_dom"/>
</dbReference>
<feature type="region of interest" description="Disordered" evidence="3">
    <location>
        <begin position="191"/>
        <end position="220"/>
    </location>
</feature>
<keyword evidence="2" id="KW-0067">ATP-binding</keyword>
<dbReference type="PROSITE" id="PS50011">
    <property type="entry name" value="PROTEIN_KINASE_DOM"/>
    <property type="match status" value="1"/>
</dbReference>
<evidence type="ECO:0000259" key="4">
    <source>
        <dbReference type="PROSITE" id="PS50011"/>
    </source>
</evidence>
<dbReference type="InterPro" id="IPR045274">
    <property type="entry name" value="WAK-like"/>
</dbReference>
<reference evidence="6" key="1">
    <citation type="submission" date="2025-08" db="UniProtKB">
        <authorList>
            <consortium name="RefSeq"/>
        </authorList>
    </citation>
    <scope>IDENTIFICATION</scope>
    <source>
        <tissue evidence="6">Fruit stalk</tissue>
    </source>
</reference>
<evidence type="ECO:0000313" key="6">
    <source>
        <dbReference type="RefSeq" id="XP_022769482.1"/>
    </source>
</evidence>
<dbReference type="GeneID" id="111312956"/>
<dbReference type="GO" id="GO:0005524">
    <property type="term" value="F:ATP binding"/>
    <property type="evidence" value="ECO:0007669"/>
    <property type="project" value="UniProtKB-KW"/>
</dbReference>
<dbReference type="GO" id="GO:0007166">
    <property type="term" value="P:cell surface receptor signaling pathway"/>
    <property type="evidence" value="ECO:0007669"/>
    <property type="project" value="InterPro"/>
</dbReference>
<keyword evidence="1" id="KW-0547">Nucleotide-binding</keyword>